<keyword evidence="4" id="KW-1185">Reference proteome</keyword>
<reference evidence="3 4" key="1">
    <citation type="submission" date="2024-04" db="EMBL/GenBank/DDBJ databases">
        <authorList>
            <person name="Cremers G."/>
        </authorList>
    </citation>
    <scope>NUCLEOTIDE SEQUENCE [LARGE SCALE GENOMIC DNA]</scope>
    <source>
        <strain evidence="3">MeCH1-AG</strain>
    </source>
</reference>
<accession>A0ABP1C588</accession>
<evidence type="ECO:0000313" key="4">
    <source>
        <dbReference type="Proteomes" id="UP001497493"/>
    </source>
</evidence>
<evidence type="ECO:0000256" key="1">
    <source>
        <dbReference type="SAM" id="MobiDB-lite"/>
    </source>
</evidence>
<feature type="transmembrane region" description="Helical" evidence="2">
    <location>
        <begin position="100"/>
        <end position="118"/>
    </location>
</feature>
<dbReference type="Proteomes" id="UP001497493">
    <property type="component" value="Chromosome"/>
</dbReference>
<keyword evidence="2" id="KW-0472">Membrane</keyword>
<sequence>MPFIGETRWCDGSDSAPSAWASEGGADGRRFPRRTIRRRSHPMWASGLPSQCHLTAIGCSRSTHGAELAMTDVETAAATLSAEAAPPASRPQLETRPGPIATFLFLALVAAGVLYGGAGPGPGPAGG</sequence>
<dbReference type="EMBL" id="OZ026884">
    <property type="protein sequence ID" value="CAL1239364.1"/>
    <property type="molecule type" value="Genomic_DNA"/>
</dbReference>
<keyword evidence="2" id="KW-1133">Transmembrane helix</keyword>
<name>A0ABP1C588_9GAMM</name>
<gene>
    <name evidence="3" type="ORF">MECH1_V1_0588</name>
</gene>
<evidence type="ECO:0000256" key="2">
    <source>
        <dbReference type="SAM" id="Phobius"/>
    </source>
</evidence>
<evidence type="ECO:0000313" key="3">
    <source>
        <dbReference type="EMBL" id="CAL1239364.1"/>
    </source>
</evidence>
<proteinExistence type="predicted"/>
<feature type="region of interest" description="Disordered" evidence="1">
    <location>
        <begin position="12"/>
        <end position="35"/>
    </location>
</feature>
<keyword evidence="2" id="KW-0812">Transmembrane</keyword>
<organism evidence="3 4">
    <name type="scientific">Candidatus Methylocalor cossyra</name>
    <dbReference type="NCBI Taxonomy" id="3108543"/>
    <lineage>
        <taxon>Bacteria</taxon>
        <taxon>Pseudomonadati</taxon>
        <taxon>Pseudomonadota</taxon>
        <taxon>Gammaproteobacteria</taxon>
        <taxon>Methylococcales</taxon>
        <taxon>Methylococcaceae</taxon>
        <taxon>Candidatus Methylocalor</taxon>
    </lineage>
</organism>
<protein>
    <submittedName>
        <fullName evidence="3">Uncharacterized protein</fullName>
    </submittedName>
</protein>